<organism evidence="3 4">
    <name type="scientific">Candidatus Auribacter fodinae</name>
    <dbReference type="NCBI Taxonomy" id="2093366"/>
    <lineage>
        <taxon>Bacteria</taxon>
        <taxon>Pseudomonadati</taxon>
        <taxon>Candidatus Auribacterota</taxon>
        <taxon>Candidatus Auribacteria</taxon>
        <taxon>Candidatus Auribacterales</taxon>
        <taxon>Candidatus Auribacteraceae</taxon>
        <taxon>Candidatus Auribacter</taxon>
    </lineage>
</organism>
<feature type="domain" description="Bacterial type II secretion system protein E" evidence="2">
    <location>
        <begin position="191"/>
        <end position="205"/>
    </location>
</feature>
<name>A0A3A4R4Y3_9BACT</name>
<sequence>MKLLLCEMIKHEASDLHIKVDRPPIFRIQGSLIETNIPSLKHEEILGLLDEIMNAQQKEHFFKTKEADFAFALEGAGRFRTNVFYQRGKISIAIRYVKSRIPSFDELGLPPSIREIANVKSGIIVISGATGNGKSTTQAAILDYINTVNSRHIVTIEDPIEYVHRDKKSVINQREVGIDTESFQVALKHVLRQDPDIIMIGEMRDASSFTAAVAAAETGHLVMTTLHIDNASQCISRIMEFFPTENRDNVRMQLASTLEAVVCQRLLPRASGVGMIPAVEIMLGSPSVRKLIRENKLAKLGDAIETSRDLGMQAFNQSLVEMVQKNLITEDVALKASNNPEALKMNLKGIFLDESRRILGD</sequence>
<dbReference type="PANTHER" id="PTHR30486:SF12">
    <property type="entry name" value="TYPE IV PILUS ATPASE PILU"/>
    <property type="match status" value="1"/>
</dbReference>
<comment type="caution">
    <text evidence="3">The sequence shown here is derived from an EMBL/GenBank/DDBJ whole genome shotgun (WGS) entry which is preliminary data.</text>
</comment>
<dbReference type="PROSITE" id="PS00662">
    <property type="entry name" value="T2SP_E"/>
    <property type="match status" value="1"/>
</dbReference>
<dbReference type="SUPFAM" id="SSF52540">
    <property type="entry name" value="P-loop containing nucleoside triphosphate hydrolases"/>
    <property type="match status" value="1"/>
</dbReference>
<dbReference type="EMBL" id="QZJZ01000048">
    <property type="protein sequence ID" value="RJP59486.1"/>
    <property type="molecule type" value="Genomic_DNA"/>
</dbReference>
<dbReference type="GO" id="GO:0016887">
    <property type="term" value="F:ATP hydrolysis activity"/>
    <property type="evidence" value="ECO:0007669"/>
    <property type="project" value="InterPro"/>
</dbReference>
<dbReference type="GO" id="GO:0005524">
    <property type="term" value="F:ATP binding"/>
    <property type="evidence" value="ECO:0007669"/>
    <property type="project" value="InterPro"/>
</dbReference>
<dbReference type="AlphaFoldDB" id="A0A3A4R4Y3"/>
<dbReference type="NCBIfam" id="TIGR01420">
    <property type="entry name" value="pilT_fam"/>
    <property type="match status" value="1"/>
</dbReference>
<dbReference type="InterPro" id="IPR006321">
    <property type="entry name" value="PilT/PilU"/>
</dbReference>
<evidence type="ECO:0000313" key="3">
    <source>
        <dbReference type="EMBL" id="RJP59486.1"/>
    </source>
</evidence>
<dbReference type="Gene3D" id="3.30.450.90">
    <property type="match status" value="1"/>
</dbReference>
<reference evidence="3 4" key="1">
    <citation type="journal article" date="2017" name="ISME J.">
        <title>Energy and carbon metabolisms in a deep terrestrial subsurface fluid microbial community.</title>
        <authorList>
            <person name="Momper L."/>
            <person name="Jungbluth S.P."/>
            <person name="Lee M.D."/>
            <person name="Amend J.P."/>
        </authorList>
    </citation>
    <scope>NUCLEOTIDE SEQUENCE [LARGE SCALE GENOMIC DNA]</scope>
    <source>
        <strain evidence="3">SURF_26</strain>
    </source>
</reference>
<dbReference type="Proteomes" id="UP000266426">
    <property type="component" value="Unassembled WGS sequence"/>
</dbReference>
<comment type="similarity">
    <text evidence="1">Belongs to the GSP E family.</text>
</comment>
<dbReference type="Pfam" id="PF00437">
    <property type="entry name" value="T2SSE"/>
    <property type="match status" value="1"/>
</dbReference>
<accession>A0A3A4R4Y3</accession>
<evidence type="ECO:0000259" key="2">
    <source>
        <dbReference type="PROSITE" id="PS00662"/>
    </source>
</evidence>
<protein>
    <submittedName>
        <fullName evidence="3">PilT/PilU family type 4a pilus ATPase</fullName>
    </submittedName>
</protein>
<dbReference type="InterPro" id="IPR001482">
    <property type="entry name" value="T2SS/T4SS_dom"/>
</dbReference>
<dbReference type="Gene3D" id="3.40.50.300">
    <property type="entry name" value="P-loop containing nucleotide triphosphate hydrolases"/>
    <property type="match status" value="1"/>
</dbReference>
<evidence type="ECO:0000313" key="4">
    <source>
        <dbReference type="Proteomes" id="UP000266426"/>
    </source>
</evidence>
<dbReference type="InterPro" id="IPR027417">
    <property type="entry name" value="P-loop_NTPase"/>
</dbReference>
<dbReference type="PANTHER" id="PTHR30486">
    <property type="entry name" value="TWITCHING MOTILITY PROTEIN PILT"/>
    <property type="match status" value="1"/>
</dbReference>
<evidence type="ECO:0000256" key="1">
    <source>
        <dbReference type="ARBA" id="ARBA00006611"/>
    </source>
</evidence>
<proteinExistence type="inferred from homology"/>
<dbReference type="CDD" id="cd01131">
    <property type="entry name" value="PilT"/>
    <property type="match status" value="1"/>
</dbReference>
<gene>
    <name evidence="3" type="ORF">C4541_05950</name>
</gene>
<dbReference type="InterPro" id="IPR050921">
    <property type="entry name" value="T4SS_GSP_E_ATPase"/>
</dbReference>